<reference evidence="5" key="1">
    <citation type="submission" date="2020-05" db="EMBL/GenBank/DDBJ databases">
        <title>Phylogenomic resolution of chytrid fungi.</title>
        <authorList>
            <person name="Stajich J.E."/>
            <person name="Amses K."/>
            <person name="Simmons R."/>
            <person name="Seto K."/>
            <person name="Myers J."/>
            <person name="Bonds A."/>
            <person name="Quandt C.A."/>
            <person name="Barry K."/>
            <person name="Liu P."/>
            <person name="Grigoriev I."/>
            <person name="Longcore J.E."/>
            <person name="James T.Y."/>
        </authorList>
    </citation>
    <scope>NUCLEOTIDE SEQUENCE</scope>
    <source>
        <strain evidence="5">JEL0379</strain>
    </source>
</reference>
<dbReference type="InterPro" id="IPR051281">
    <property type="entry name" value="Dual-spec_lipid-protein_phosph"/>
</dbReference>
<feature type="domain" description="Phosphatase tensin-type" evidence="3">
    <location>
        <begin position="90"/>
        <end position="272"/>
    </location>
</feature>
<keyword evidence="6" id="KW-1185">Reference proteome</keyword>
<feature type="compositionally biased region" description="Low complexity" evidence="2">
    <location>
        <begin position="1371"/>
        <end position="1382"/>
    </location>
</feature>
<organism evidence="5 6">
    <name type="scientific">Geranomyces variabilis</name>
    <dbReference type="NCBI Taxonomy" id="109894"/>
    <lineage>
        <taxon>Eukaryota</taxon>
        <taxon>Fungi</taxon>
        <taxon>Fungi incertae sedis</taxon>
        <taxon>Chytridiomycota</taxon>
        <taxon>Chytridiomycota incertae sedis</taxon>
        <taxon>Chytridiomycetes</taxon>
        <taxon>Spizellomycetales</taxon>
        <taxon>Powellomycetaceae</taxon>
        <taxon>Geranomyces</taxon>
    </lineage>
</organism>
<protein>
    <submittedName>
        <fullName evidence="5">Uncharacterized protein</fullName>
    </submittedName>
</protein>
<feature type="compositionally biased region" description="Low complexity" evidence="2">
    <location>
        <begin position="581"/>
        <end position="593"/>
    </location>
</feature>
<feature type="compositionally biased region" description="Basic and acidic residues" evidence="2">
    <location>
        <begin position="728"/>
        <end position="738"/>
    </location>
</feature>
<feature type="region of interest" description="Disordered" evidence="2">
    <location>
        <begin position="545"/>
        <end position="634"/>
    </location>
</feature>
<evidence type="ECO:0000259" key="3">
    <source>
        <dbReference type="PROSITE" id="PS51181"/>
    </source>
</evidence>
<feature type="region of interest" description="Disordered" evidence="2">
    <location>
        <begin position="680"/>
        <end position="715"/>
    </location>
</feature>
<dbReference type="PANTHER" id="PTHR12305:SF60">
    <property type="entry name" value="PHOSPHATIDYLINOSITOL 3,4,5-TRISPHOSPHATE 3-PHOSPHATASE TPTE2-RELATED"/>
    <property type="match status" value="1"/>
</dbReference>
<dbReference type="PROSITE" id="PS51444">
    <property type="entry name" value="FH2"/>
    <property type="match status" value="1"/>
</dbReference>
<evidence type="ECO:0000256" key="2">
    <source>
        <dbReference type="SAM" id="MobiDB-lite"/>
    </source>
</evidence>
<feature type="compositionally biased region" description="Polar residues" evidence="2">
    <location>
        <begin position="896"/>
        <end position="905"/>
    </location>
</feature>
<feature type="compositionally biased region" description="Low complexity" evidence="2">
    <location>
        <begin position="756"/>
        <end position="769"/>
    </location>
</feature>
<dbReference type="Pfam" id="PF02181">
    <property type="entry name" value="FH2"/>
    <property type="match status" value="1"/>
</dbReference>
<feature type="region of interest" description="Disordered" evidence="2">
    <location>
        <begin position="1"/>
        <end position="82"/>
    </location>
</feature>
<feature type="region of interest" description="Disordered" evidence="2">
    <location>
        <begin position="728"/>
        <end position="858"/>
    </location>
</feature>
<keyword evidence="1" id="KW-0378">Hydrolase</keyword>
<feature type="compositionally biased region" description="Low complexity" evidence="2">
    <location>
        <begin position="14"/>
        <end position="28"/>
    </location>
</feature>
<feature type="compositionally biased region" description="Pro residues" evidence="2">
    <location>
        <begin position="807"/>
        <end position="836"/>
    </location>
</feature>
<feature type="compositionally biased region" description="Low complexity" evidence="2">
    <location>
        <begin position="42"/>
        <end position="54"/>
    </location>
</feature>
<feature type="region of interest" description="Disordered" evidence="2">
    <location>
        <begin position="870"/>
        <end position="913"/>
    </location>
</feature>
<dbReference type="Proteomes" id="UP001212152">
    <property type="component" value="Unassembled WGS sequence"/>
</dbReference>
<dbReference type="InterPro" id="IPR029023">
    <property type="entry name" value="Tensin_phosphatase"/>
</dbReference>
<evidence type="ECO:0000313" key="5">
    <source>
        <dbReference type="EMBL" id="KAJ3177400.1"/>
    </source>
</evidence>
<evidence type="ECO:0000256" key="1">
    <source>
        <dbReference type="ARBA" id="ARBA00022801"/>
    </source>
</evidence>
<name>A0AAD5XQL7_9FUNG</name>
<dbReference type="Gene3D" id="1.20.58.2220">
    <property type="entry name" value="Formin, FH2 domain"/>
    <property type="match status" value="1"/>
</dbReference>
<feature type="compositionally biased region" description="Basic and acidic residues" evidence="2">
    <location>
        <begin position="771"/>
        <end position="788"/>
    </location>
</feature>
<proteinExistence type="predicted"/>
<dbReference type="PROSITE" id="PS51181">
    <property type="entry name" value="PPASE_TENSIN"/>
    <property type="match status" value="1"/>
</dbReference>
<dbReference type="GO" id="GO:0005829">
    <property type="term" value="C:cytosol"/>
    <property type="evidence" value="ECO:0007669"/>
    <property type="project" value="TreeGrafter"/>
</dbReference>
<dbReference type="InterPro" id="IPR029021">
    <property type="entry name" value="Prot-tyrosine_phosphatase-like"/>
</dbReference>
<dbReference type="GO" id="GO:0016314">
    <property type="term" value="F:phosphatidylinositol-3,4,5-trisphosphate 3-phosphatase activity"/>
    <property type="evidence" value="ECO:0007669"/>
    <property type="project" value="TreeGrafter"/>
</dbReference>
<dbReference type="SUPFAM" id="SSF101447">
    <property type="entry name" value="Formin homology 2 domain (FH2 domain)"/>
    <property type="match status" value="1"/>
</dbReference>
<dbReference type="InterPro" id="IPR015425">
    <property type="entry name" value="FH2_Formin"/>
</dbReference>
<dbReference type="PANTHER" id="PTHR12305">
    <property type="entry name" value="PHOSPHATASE WITH HOMOLOGY TO TENSIN"/>
    <property type="match status" value="1"/>
</dbReference>
<feature type="compositionally biased region" description="Low complexity" evidence="2">
    <location>
        <begin position="1441"/>
        <end position="1450"/>
    </location>
</feature>
<evidence type="ECO:0000313" key="6">
    <source>
        <dbReference type="Proteomes" id="UP001212152"/>
    </source>
</evidence>
<feature type="compositionally biased region" description="Basic residues" evidence="2">
    <location>
        <begin position="695"/>
        <end position="704"/>
    </location>
</feature>
<gene>
    <name evidence="5" type="ORF">HDU87_004419</name>
</gene>
<sequence>MPLSLANSLRKGGSVSSAASAHSNPASANYYVKPERNDFPTGRAAGRSDSSSSAGAGGRPLLTHDDFFPESQRFPPAPPHLQPPAFPADESFLALTRRLDITRITDRVISAGMCWAQRTDKRVRRNNVSDLARFVNTRYPGRYMVWNLAADTSQGIYDTTELGHQVVSFPFSKAYSLSVNTLFEVCRSIHAWLALDPLHVALVQCPTGLGRSAVAIACYLRYADIFTDGADALDYFIDRRWFKSNPERDLPSWATVAHRRYVQYFHNMLILGGVLPNPLPLVLQRVVVNGIEPLSLHSPNIELYQSGKLMYSTVRPDLSGGDLRHSASSSSSSQAVRIDSRGNLVFRVSDASLLLGSDIQLRLFHTHDPVHHPTQVSTIASLSFHAGFMLPGVIRVGAKDLEISEPARLALDKVDQKDPQSSFCFYLMFAEHIPVRSSTTSSTSGPSSSASSLAASASYLGMLDRRPEKCLSHLVSHHAVKPKEEAVTALMRAGIGYSRTLALFALQRANCDVGSALYYIQQSQIMTDLPVDDGDIATAVLSTRVSQSSQHLRDSRSSSSRSAQSTDLPANVAYGHHRSLSAARSDSVSSTRSDPPPVPSPGSGSQPTSRDQKALASVSRQGSDPSEPRGSHPRFLLNQQHHRHTPLNVDAAPAGPPGPYPDMVVHEVRLGHVAPVPHSYEQTSLAHPPPSSHHSVGHQSHRHGGAPASSSAAQDPIRRMELLLEEARRADSRADRRRGNTPLPQSDADGYHRAPPRATTPAARAAAAAKGLDELLERLDGDRNEGSLRRPRPSPSTEVKSDRPAPVAAPPPAMVAPSPPPPPPPAPPPPPPPPLPSSSTAEDPDVPAKPRARARIHWDEIRDIEGSVWSEISSSSTAERRPSIAGGDTGAEDHGPSSTSGSTRAANAGDGGGEQIQLNIQRFEELFCVVPEKSGKDRPKMVQRTQFTNLLDLRRANNVSIGLSRFTRRGLDTAALITAVRTMNATVLSPDDLSMLQKLLPTPDECAMLTAYLAKPADPTQPPLAPAERFMSEVMAVPHMRDMCTALHTATTVGGDMDDAENKLDTMVDLSAQLRTNDNLKTLLRSVLELGNLTNYDYSANSQSFRPWMGKEARAIGLKVDGLARLKDVKSRDGKWSLMTFLVDMVAASRTDVLDVPAEVHRVRVVAKWDLEVLVKGFRNLKAVVAALEGVCTGDDASGPDWAVYVTDRLQPLIASVSARIASVMARADAFRAEFERLARYLGEDVALYVDLPDALAGTGDRIVPSTLPIKKFPTHLFAMMHSFLDAYEGAVADWRRRGGAERTREMQYRPLQKSAIAAANAAAAAATAAAAVASLVPPPDIPSPTQNTSPGAAPPPPPPPPPPPLLPAITVDTPTSPTDDVGAAPPEMARLFRRFSRRFLDTHPLNRGAGVSAAFAMAEDNESSANQDGEGEEEEDERALAAAAAAPATLHEEDEGEIPIVEEDEGSGY</sequence>
<feature type="region of interest" description="Disordered" evidence="2">
    <location>
        <begin position="1338"/>
        <end position="1385"/>
    </location>
</feature>
<feature type="region of interest" description="Disordered" evidence="2">
    <location>
        <begin position="1418"/>
        <end position="1470"/>
    </location>
</feature>
<dbReference type="SMART" id="SM00498">
    <property type="entry name" value="FH2"/>
    <property type="match status" value="1"/>
</dbReference>
<accession>A0AAD5XQL7</accession>
<dbReference type="Gene3D" id="3.90.190.10">
    <property type="entry name" value="Protein tyrosine phosphatase superfamily"/>
    <property type="match status" value="1"/>
</dbReference>
<feature type="compositionally biased region" description="Acidic residues" evidence="2">
    <location>
        <begin position="1453"/>
        <end position="1470"/>
    </location>
</feature>
<dbReference type="InterPro" id="IPR042201">
    <property type="entry name" value="FH2_Formin_sf"/>
</dbReference>
<dbReference type="EMBL" id="JADGJQ010000033">
    <property type="protein sequence ID" value="KAJ3177400.1"/>
    <property type="molecule type" value="Genomic_DNA"/>
</dbReference>
<feature type="domain" description="FH2" evidence="4">
    <location>
        <begin position="843"/>
        <end position="1314"/>
    </location>
</feature>
<evidence type="ECO:0000259" key="4">
    <source>
        <dbReference type="PROSITE" id="PS51444"/>
    </source>
</evidence>
<feature type="compositionally biased region" description="Pro residues" evidence="2">
    <location>
        <begin position="1353"/>
        <end position="1367"/>
    </location>
</feature>
<comment type="caution">
    <text evidence="5">The sequence shown here is derived from an EMBL/GenBank/DDBJ whole genome shotgun (WGS) entry which is preliminary data.</text>
</comment>
<dbReference type="SUPFAM" id="SSF52799">
    <property type="entry name" value="(Phosphotyrosine protein) phosphatases II"/>
    <property type="match status" value="1"/>
</dbReference>